<keyword evidence="4 7" id="KW-1133">Transmembrane helix</keyword>
<protein>
    <submittedName>
        <fullName evidence="8">Uncharacterized protein</fullName>
    </submittedName>
</protein>
<evidence type="ECO:0000256" key="1">
    <source>
        <dbReference type="ARBA" id="ARBA00004141"/>
    </source>
</evidence>
<dbReference type="PANTHER" id="PTHR43791:SF85">
    <property type="entry name" value="TRANSPORTER, PUTATIVE (AFU_ORTHOLOGUE AFUA_6G00710)-RELATED"/>
    <property type="match status" value="1"/>
</dbReference>
<dbReference type="InterPro" id="IPR036259">
    <property type="entry name" value="MFS_trans_sf"/>
</dbReference>
<dbReference type="AlphaFoldDB" id="A0AAD7A3I6"/>
<organism evidence="8 9">
    <name type="scientific">Mycena albidolilacea</name>
    <dbReference type="NCBI Taxonomy" id="1033008"/>
    <lineage>
        <taxon>Eukaryota</taxon>
        <taxon>Fungi</taxon>
        <taxon>Dikarya</taxon>
        <taxon>Basidiomycota</taxon>
        <taxon>Agaricomycotina</taxon>
        <taxon>Agaricomycetes</taxon>
        <taxon>Agaricomycetidae</taxon>
        <taxon>Agaricales</taxon>
        <taxon>Marasmiineae</taxon>
        <taxon>Mycenaceae</taxon>
        <taxon>Mycena</taxon>
    </lineage>
</organism>
<reference evidence="8" key="1">
    <citation type="submission" date="2023-03" db="EMBL/GenBank/DDBJ databases">
        <title>Massive genome expansion in bonnet fungi (Mycena s.s.) driven by repeated elements and novel gene families across ecological guilds.</title>
        <authorList>
            <consortium name="Lawrence Berkeley National Laboratory"/>
            <person name="Harder C.B."/>
            <person name="Miyauchi S."/>
            <person name="Viragh M."/>
            <person name="Kuo A."/>
            <person name="Thoen E."/>
            <person name="Andreopoulos B."/>
            <person name="Lu D."/>
            <person name="Skrede I."/>
            <person name="Drula E."/>
            <person name="Henrissat B."/>
            <person name="Morin E."/>
            <person name="Kohler A."/>
            <person name="Barry K."/>
            <person name="LaButti K."/>
            <person name="Morin E."/>
            <person name="Salamov A."/>
            <person name="Lipzen A."/>
            <person name="Mereny Z."/>
            <person name="Hegedus B."/>
            <person name="Baldrian P."/>
            <person name="Stursova M."/>
            <person name="Weitz H."/>
            <person name="Taylor A."/>
            <person name="Grigoriev I.V."/>
            <person name="Nagy L.G."/>
            <person name="Martin F."/>
            <person name="Kauserud H."/>
        </authorList>
    </citation>
    <scope>NUCLEOTIDE SEQUENCE</scope>
    <source>
        <strain evidence="8">CBHHK002</strain>
    </source>
</reference>
<comment type="caution">
    <text evidence="8">The sequence shown here is derived from an EMBL/GenBank/DDBJ whole genome shotgun (WGS) entry which is preliminary data.</text>
</comment>
<dbReference type="SUPFAM" id="SSF103473">
    <property type="entry name" value="MFS general substrate transporter"/>
    <property type="match status" value="1"/>
</dbReference>
<dbReference type="Proteomes" id="UP001218218">
    <property type="component" value="Unassembled WGS sequence"/>
</dbReference>
<evidence type="ECO:0000256" key="6">
    <source>
        <dbReference type="SAM" id="MobiDB-lite"/>
    </source>
</evidence>
<dbReference type="EMBL" id="JARIHO010000016">
    <property type="protein sequence ID" value="KAJ7348859.1"/>
    <property type="molecule type" value="Genomic_DNA"/>
</dbReference>
<comment type="subcellular location">
    <subcellularLocation>
        <location evidence="1">Membrane</location>
        <topology evidence="1">Multi-pass membrane protein</topology>
    </subcellularLocation>
</comment>
<evidence type="ECO:0000256" key="5">
    <source>
        <dbReference type="ARBA" id="ARBA00023136"/>
    </source>
</evidence>
<proteinExistence type="predicted"/>
<evidence type="ECO:0000256" key="7">
    <source>
        <dbReference type="SAM" id="Phobius"/>
    </source>
</evidence>
<sequence length="129" mass="14463">MDKVASRSSSDPEKNVDSSSLGSDQPLVIINDQLERTVWRKLDIWVLPIVTLFYLLSFLDRTNIGNAKVAGLLKDLKMTPQQYSIALTVTYMPYIAARAVRRTVYGIRPYADGYYTAAFPAVTRTVLEG</sequence>
<feature type="transmembrane region" description="Helical" evidence="7">
    <location>
        <begin position="42"/>
        <end position="59"/>
    </location>
</feature>
<evidence type="ECO:0000256" key="3">
    <source>
        <dbReference type="ARBA" id="ARBA00022692"/>
    </source>
</evidence>
<dbReference type="PANTHER" id="PTHR43791">
    <property type="entry name" value="PERMEASE-RELATED"/>
    <property type="match status" value="1"/>
</dbReference>
<feature type="compositionally biased region" description="Basic and acidic residues" evidence="6">
    <location>
        <begin position="1"/>
        <end position="16"/>
    </location>
</feature>
<keyword evidence="2" id="KW-0813">Transport</keyword>
<gene>
    <name evidence="8" type="ORF">DFH08DRAFT_959063</name>
</gene>
<keyword evidence="9" id="KW-1185">Reference proteome</keyword>
<dbReference type="Gene3D" id="1.20.1250.20">
    <property type="entry name" value="MFS general substrate transporter like domains"/>
    <property type="match status" value="1"/>
</dbReference>
<keyword evidence="5 7" id="KW-0472">Membrane</keyword>
<evidence type="ECO:0000256" key="2">
    <source>
        <dbReference type="ARBA" id="ARBA00022448"/>
    </source>
</evidence>
<feature type="region of interest" description="Disordered" evidence="6">
    <location>
        <begin position="1"/>
        <end position="21"/>
    </location>
</feature>
<name>A0AAD7A3I6_9AGAR</name>
<evidence type="ECO:0000256" key="4">
    <source>
        <dbReference type="ARBA" id="ARBA00022989"/>
    </source>
</evidence>
<dbReference type="GO" id="GO:0016020">
    <property type="term" value="C:membrane"/>
    <property type="evidence" value="ECO:0007669"/>
    <property type="project" value="UniProtKB-SubCell"/>
</dbReference>
<dbReference type="GO" id="GO:0022857">
    <property type="term" value="F:transmembrane transporter activity"/>
    <property type="evidence" value="ECO:0007669"/>
    <property type="project" value="TreeGrafter"/>
</dbReference>
<evidence type="ECO:0000313" key="8">
    <source>
        <dbReference type="EMBL" id="KAJ7348859.1"/>
    </source>
</evidence>
<accession>A0AAD7A3I6</accession>
<keyword evidence="3 7" id="KW-0812">Transmembrane</keyword>
<evidence type="ECO:0000313" key="9">
    <source>
        <dbReference type="Proteomes" id="UP001218218"/>
    </source>
</evidence>